<dbReference type="EMBL" id="GL945017">
    <property type="protein sequence ID" value="EGN57699.1"/>
    <property type="molecule type" value="Genomic_DNA"/>
</dbReference>
<dbReference type="Proteomes" id="UP000002772">
    <property type="component" value="Unassembled WGS sequence"/>
</dbReference>
<proteinExistence type="predicted"/>
<organism evidence="2 3">
    <name type="scientific">Hallella multisaccharivorax DSM 17128</name>
    <dbReference type="NCBI Taxonomy" id="688246"/>
    <lineage>
        <taxon>Bacteria</taxon>
        <taxon>Pseudomonadati</taxon>
        <taxon>Bacteroidota</taxon>
        <taxon>Bacteroidia</taxon>
        <taxon>Bacteroidales</taxon>
        <taxon>Prevotellaceae</taxon>
        <taxon>Hallella</taxon>
    </lineage>
</organism>
<accession>F8N990</accession>
<feature type="compositionally biased region" description="Basic and acidic residues" evidence="1">
    <location>
        <begin position="91"/>
        <end position="121"/>
    </location>
</feature>
<dbReference type="RefSeq" id="WP_007575446.1">
    <property type="nucleotide sequence ID" value="NZ_BPTS01000002.1"/>
</dbReference>
<evidence type="ECO:0000256" key="1">
    <source>
        <dbReference type="SAM" id="MobiDB-lite"/>
    </source>
</evidence>
<feature type="region of interest" description="Disordered" evidence="1">
    <location>
        <begin position="1"/>
        <end position="121"/>
    </location>
</feature>
<dbReference type="HOGENOM" id="CLU_1389130_0_0_10"/>
<feature type="compositionally biased region" description="Low complexity" evidence="1">
    <location>
        <begin position="28"/>
        <end position="37"/>
    </location>
</feature>
<dbReference type="OrthoDB" id="1069836at2"/>
<evidence type="ECO:0000313" key="3">
    <source>
        <dbReference type="Proteomes" id="UP000002772"/>
    </source>
</evidence>
<feature type="compositionally biased region" description="Low complexity" evidence="1">
    <location>
        <begin position="55"/>
        <end position="65"/>
    </location>
</feature>
<gene>
    <name evidence="2" type="ORF">Premu_2315</name>
</gene>
<reference evidence="3" key="1">
    <citation type="journal article" date="2011" name="Stand. Genomic Sci.">
        <title>Non-contiguous finished genome sequence of the opportunistic oral pathogen Prevotella multisaccharivorax type strain (PPPA20).</title>
        <authorList>
            <person name="Pati A."/>
            <person name="Gronow S."/>
            <person name="Lu M."/>
            <person name="Lapidus A."/>
            <person name="Nolan M."/>
            <person name="Lucas S."/>
            <person name="Hammon N."/>
            <person name="Deshpande S."/>
            <person name="Cheng J.F."/>
            <person name="Tapia R."/>
            <person name="Han C."/>
            <person name="Goodwin L."/>
            <person name="Pitluck S."/>
            <person name="Liolios K."/>
            <person name="Pagani I."/>
            <person name="Mavromatis K."/>
            <person name="Mikhailova N."/>
            <person name="Huntemann M."/>
            <person name="Chen A."/>
            <person name="Palaniappan K."/>
            <person name="Land M."/>
            <person name="Hauser L."/>
            <person name="Detter J.C."/>
            <person name="Brambilla E.M."/>
            <person name="Rohde M."/>
            <person name="Goker M."/>
            <person name="Woyke T."/>
            <person name="Bristow J."/>
            <person name="Eisen J.A."/>
            <person name="Markowitz V."/>
            <person name="Hugenholtz P."/>
            <person name="Kyrpides N.C."/>
            <person name="Klenk H.P."/>
            <person name="Ivanova N."/>
        </authorList>
    </citation>
    <scope>NUCLEOTIDE SEQUENCE [LARGE SCALE GENOMIC DNA]</scope>
    <source>
        <strain evidence="3">DSM 17128</strain>
    </source>
</reference>
<sequence>MAGKSNKTRVTLPGSLADLVRDLQDGNAQTQKTAEATQTRRKSAKEPEHADEDAQTAQQQETPQGGQDGAHRAAEPVQEAEGVAEPYLSERANRPIGGERQRPQQDEKQQRGRPQKENTMREYHIQKDDSADSWDLFLDLAKQYKTGGGRPATIYIDPALKNILDRLKYPLSLTTSSILSSIVARFIYDHEDDVRKAIFSQNIF</sequence>
<evidence type="ECO:0000313" key="2">
    <source>
        <dbReference type="EMBL" id="EGN57699.1"/>
    </source>
</evidence>
<dbReference type="AlphaFoldDB" id="F8N990"/>
<keyword evidence="3" id="KW-1185">Reference proteome</keyword>
<name>F8N990_9BACT</name>
<protein>
    <submittedName>
        <fullName evidence="2">Uncharacterized protein</fullName>
    </submittedName>
</protein>